<protein>
    <submittedName>
        <fullName evidence="2">Uncharacterized protein</fullName>
    </submittedName>
</protein>
<feature type="chain" id="PRO_5046518605" evidence="1">
    <location>
        <begin position="19"/>
        <end position="190"/>
    </location>
</feature>
<dbReference type="Proteomes" id="UP001596956">
    <property type="component" value="Unassembled WGS sequence"/>
</dbReference>
<gene>
    <name evidence="2" type="ORF">ACFQZU_09285</name>
</gene>
<comment type="caution">
    <text evidence="2">The sequence shown here is derived from an EMBL/GenBank/DDBJ whole genome shotgun (WGS) entry which is preliminary data.</text>
</comment>
<evidence type="ECO:0000256" key="1">
    <source>
        <dbReference type="SAM" id="SignalP"/>
    </source>
</evidence>
<evidence type="ECO:0000313" key="2">
    <source>
        <dbReference type="EMBL" id="MFD0801510.1"/>
    </source>
</evidence>
<sequence>MRKLYKTLIAAAAVPLTAAITAVGASPAEASQYSVNPCVEDGPTKKDDKLAEKLNGKLNADMAGQFDGYRVTCADAVIDAVQDRGLGKHAATIAIATTIVETHLQNINIEVDHDSLGLFQQRAHWGSDSARLDPEQATDAFLDEMMRVYPGESWKDPLMGNVSQGVQRSAYPDRYQPMTGDAAAIVNELW</sequence>
<reference evidence="3" key="1">
    <citation type="journal article" date="2019" name="Int. J. Syst. Evol. Microbiol.">
        <title>The Global Catalogue of Microorganisms (GCM) 10K type strain sequencing project: providing services to taxonomists for standard genome sequencing and annotation.</title>
        <authorList>
            <consortium name="The Broad Institute Genomics Platform"/>
            <consortium name="The Broad Institute Genome Sequencing Center for Infectious Disease"/>
            <person name="Wu L."/>
            <person name="Ma J."/>
        </authorList>
    </citation>
    <scope>NUCLEOTIDE SEQUENCE [LARGE SCALE GENOMIC DNA]</scope>
    <source>
        <strain evidence="3">CCUG 63369</strain>
    </source>
</reference>
<keyword evidence="1" id="KW-0732">Signal</keyword>
<accession>A0ABW3BEJ1</accession>
<dbReference type="EMBL" id="JBHTHR010000237">
    <property type="protein sequence ID" value="MFD0801510.1"/>
    <property type="molecule type" value="Genomic_DNA"/>
</dbReference>
<evidence type="ECO:0000313" key="3">
    <source>
        <dbReference type="Proteomes" id="UP001596956"/>
    </source>
</evidence>
<organism evidence="2 3">
    <name type="scientific">Streptomonospora algeriensis</name>
    <dbReference type="NCBI Taxonomy" id="995084"/>
    <lineage>
        <taxon>Bacteria</taxon>
        <taxon>Bacillati</taxon>
        <taxon>Actinomycetota</taxon>
        <taxon>Actinomycetes</taxon>
        <taxon>Streptosporangiales</taxon>
        <taxon>Nocardiopsidaceae</taxon>
        <taxon>Streptomonospora</taxon>
    </lineage>
</organism>
<feature type="signal peptide" evidence="1">
    <location>
        <begin position="1"/>
        <end position="18"/>
    </location>
</feature>
<proteinExistence type="predicted"/>
<keyword evidence="3" id="KW-1185">Reference proteome</keyword>
<name>A0ABW3BEJ1_9ACTN</name>